<name>A0A2Z6GCA6_9PROT</name>
<dbReference type="KEGG" id="fam:OYT1_ch1506"/>
<dbReference type="InterPro" id="IPR006140">
    <property type="entry name" value="D-isomer_DH_NAD-bd"/>
</dbReference>
<gene>
    <name evidence="6" type="ORF">OYT1_ch1506</name>
</gene>
<dbReference type="SUPFAM" id="SSF51735">
    <property type="entry name" value="NAD(P)-binding Rossmann-fold domains"/>
    <property type="match status" value="1"/>
</dbReference>
<feature type="domain" description="D-isomer specific 2-hydroxyacid dehydrogenase catalytic" evidence="4">
    <location>
        <begin position="3"/>
        <end position="328"/>
    </location>
</feature>
<organism evidence="6 7">
    <name type="scientific">Ferriphaselus amnicola</name>
    <dbReference type="NCBI Taxonomy" id="1188319"/>
    <lineage>
        <taxon>Bacteria</taxon>
        <taxon>Pseudomonadati</taxon>
        <taxon>Pseudomonadota</taxon>
        <taxon>Betaproteobacteria</taxon>
        <taxon>Nitrosomonadales</taxon>
        <taxon>Gallionellaceae</taxon>
        <taxon>Ferriphaselus</taxon>
    </lineage>
</organism>
<dbReference type="CDD" id="cd12183">
    <property type="entry name" value="LDH_like_2"/>
    <property type="match status" value="1"/>
</dbReference>
<evidence type="ECO:0000256" key="3">
    <source>
        <dbReference type="RuleBase" id="RU003719"/>
    </source>
</evidence>
<dbReference type="InterPro" id="IPR006139">
    <property type="entry name" value="D-isomer_2_OHA_DH_cat_dom"/>
</dbReference>
<dbReference type="PANTHER" id="PTHR43026">
    <property type="entry name" value="2-HYDROXYACID DEHYDROGENASE HOMOLOG 1-RELATED"/>
    <property type="match status" value="1"/>
</dbReference>
<dbReference type="STRING" id="1188319.OYT1_02589"/>
<comment type="similarity">
    <text evidence="1 3">Belongs to the D-isomer specific 2-hydroxyacid dehydrogenase family.</text>
</comment>
<dbReference type="Pfam" id="PF02826">
    <property type="entry name" value="2-Hacid_dh_C"/>
    <property type="match status" value="1"/>
</dbReference>
<dbReference type="InterPro" id="IPR029752">
    <property type="entry name" value="D-isomer_DH_CS1"/>
</dbReference>
<dbReference type="GO" id="GO:0051287">
    <property type="term" value="F:NAD binding"/>
    <property type="evidence" value="ECO:0007669"/>
    <property type="project" value="InterPro"/>
</dbReference>
<evidence type="ECO:0000313" key="7">
    <source>
        <dbReference type="Proteomes" id="UP000033070"/>
    </source>
</evidence>
<feature type="domain" description="D-isomer specific 2-hydroxyacid dehydrogenase NAD-binding" evidence="5">
    <location>
        <begin position="110"/>
        <end position="297"/>
    </location>
</feature>
<dbReference type="RefSeq" id="WP_062627687.1">
    <property type="nucleotide sequence ID" value="NZ_AP018738.1"/>
</dbReference>
<dbReference type="InterPro" id="IPR036291">
    <property type="entry name" value="NAD(P)-bd_dom_sf"/>
</dbReference>
<evidence type="ECO:0000259" key="4">
    <source>
        <dbReference type="Pfam" id="PF00389"/>
    </source>
</evidence>
<dbReference type="OrthoDB" id="9805416at2"/>
<dbReference type="GO" id="GO:0008720">
    <property type="term" value="F:D-lactate dehydrogenase (NAD+) activity"/>
    <property type="evidence" value="ECO:0007669"/>
    <property type="project" value="TreeGrafter"/>
</dbReference>
<evidence type="ECO:0000256" key="2">
    <source>
        <dbReference type="ARBA" id="ARBA00023027"/>
    </source>
</evidence>
<dbReference type="Proteomes" id="UP000033070">
    <property type="component" value="Chromosome"/>
</dbReference>
<keyword evidence="2" id="KW-0520">NAD</keyword>
<evidence type="ECO:0000313" key="6">
    <source>
        <dbReference type="EMBL" id="BBE51060.1"/>
    </source>
</evidence>
<dbReference type="InterPro" id="IPR058205">
    <property type="entry name" value="D-LDH-like"/>
</dbReference>
<dbReference type="Gene3D" id="3.40.50.720">
    <property type="entry name" value="NAD(P)-binding Rossmann-like Domain"/>
    <property type="match status" value="2"/>
</dbReference>
<proteinExistence type="inferred from homology"/>
<dbReference type="EMBL" id="AP018738">
    <property type="protein sequence ID" value="BBE51060.1"/>
    <property type="molecule type" value="Genomic_DNA"/>
</dbReference>
<keyword evidence="3" id="KW-0560">Oxidoreductase</keyword>
<dbReference type="Pfam" id="PF00389">
    <property type="entry name" value="2-Hacid_dh"/>
    <property type="match status" value="1"/>
</dbReference>
<evidence type="ECO:0000256" key="1">
    <source>
        <dbReference type="ARBA" id="ARBA00005854"/>
    </source>
</evidence>
<sequence>MKIAVCSAHPYDRQFLQEANATFGHELSFFDARLNEETRQMVAGFPAICAFVNDTLNEAVLQALAQQGTQLIALRCAGFNNVDLAAAARHGIRIVRVPAYSPHSIAEHTLALILTLNRKTHRAYNRVRDGNFSLDGLLGFELRGRTIGIIGTGRIGLATAEILRGFGCRLLAHDPYPNPECLALGARYVTLDELYRESDLITLHCPLNQESFHLINAAAIGKMKRGVTIINTSRGAVIDTPAVIAALKSGRIGGLGLDVYEQEGDLFFQDLSCQVIQDDMFERLLSFPNVLITGHQGFFTAEALASIARTTLDNVRVFEQSGLCPNEVTTALVR</sequence>
<accession>A0A2Z6GCA6</accession>
<reference evidence="6 7" key="1">
    <citation type="submission" date="2018-06" db="EMBL/GenBank/DDBJ databases">
        <title>OYT1 Genome Sequencing.</title>
        <authorList>
            <person name="Kato S."/>
            <person name="Itoh T."/>
            <person name="Ohkuma M."/>
        </authorList>
    </citation>
    <scope>NUCLEOTIDE SEQUENCE [LARGE SCALE GENOMIC DNA]</scope>
    <source>
        <strain evidence="6 7">OYT1</strain>
    </source>
</reference>
<dbReference type="PROSITE" id="PS00065">
    <property type="entry name" value="D_2_HYDROXYACID_DH_1"/>
    <property type="match status" value="1"/>
</dbReference>
<evidence type="ECO:0000259" key="5">
    <source>
        <dbReference type="Pfam" id="PF02826"/>
    </source>
</evidence>
<dbReference type="SUPFAM" id="SSF52283">
    <property type="entry name" value="Formate/glycerate dehydrogenase catalytic domain-like"/>
    <property type="match status" value="1"/>
</dbReference>
<protein>
    <submittedName>
        <fullName evidence="6">D-lactate dehydrogenase</fullName>
    </submittedName>
</protein>
<dbReference type="PANTHER" id="PTHR43026:SF1">
    <property type="entry name" value="2-HYDROXYACID DEHYDROGENASE HOMOLOG 1-RELATED"/>
    <property type="match status" value="1"/>
</dbReference>
<keyword evidence="7" id="KW-1185">Reference proteome</keyword>
<dbReference type="AlphaFoldDB" id="A0A2Z6GCA6"/>